<dbReference type="GO" id="GO:0032993">
    <property type="term" value="C:protein-DNA complex"/>
    <property type="evidence" value="ECO:0007669"/>
    <property type="project" value="TreeGrafter"/>
</dbReference>
<dbReference type="InterPro" id="IPR036388">
    <property type="entry name" value="WH-like_DNA-bd_sf"/>
</dbReference>
<dbReference type="CDD" id="cd19920">
    <property type="entry name" value="REC_PA4781-like"/>
    <property type="match status" value="1"/>
</dbReference>
<keyword evidence="10" id="KW-1185">Reference proteome</keyword>
<evidence type="ECO:0000256" key="1">
    <source>
        <dbReference type="ARBA" id="ARBA00022553"/>
    </source>
</evidence>
<dbReference type="GO" id="GO:0005829">
    <property type="term" value="C:cytosol"/>
    <property type="evidence" value="ECO:0007669"/>
    <property type="project" value="TreeGrafter"/>
</dbReference>
<keyword evidence="4 9" id="KW-0238">DNA-binding</keyword>
<feature type="domain" description="HTH luxR-type" evidence="7">
    <location>
        <begin position="235"/>
        <end position="300"/>
    </location>
</feature>
<reference evidence="10" key="1">
    <citation type="submission" date="2017-08" db="EMBL/GenBank/DDBJ databases">
        <title>Direct submision.</title>
        <authorList>
            <person name="Kim S.-J."/>
            <person name="Rhee S.-K."/>
        </authorList>
    </citation>
    <scope>NUCLEOTIDE SEQUENCE [LARGE SCALE GENOMIC DNA]</scope>
    <source>
        <strain evidence="10">GI5</strain>
    </source>
</reference>
<dbReference type="GO" id="GO:0006355">
    <property type="term" value="P:regulation of DNA-templated transcription"/>
    <property type="evidence" value="ECO:0007669"/>
    <property type="project" value="InterPro"/>
</dbReference>
<feature type="modified residue" description="4-aspartylphosphate" evidence="6">
    <location>
        <position position="59"/>
    </location>
</feature>
<proteinExistence type="predicted"/>
<protein>
    <submittedName>
        <fullName evidence="9">DNA-binding response regulator</fullName>
    </submittedName>
</protein>
<accession>A0A2K9LK76</accession>
<dbReference type="InterPro" id="IPR016032">
    <property type="entry name" value="Sig_transdc_resp-reg_C-effctor"/>
</dbReference>
<evidence type="ECO:0000313" key="10">
    <source>
        <dbReference type="Proteomes" id="UP000235116"/>
    </source>
</evidence>
<keyword evidence="5" id="KW-0804">Transcription</keyword>
<dbReference type="SMART" id="SM00421">
    <property type="entry name" value="HTH_LUXR"/>
    <property type="match status" value="1"/>
</dbReference>
<dbReference type="SUPFAM" id="SSF52172">
    <property type="entry name" value="CheY-like"/>
    <property type="match status" value="1"/>
</dbReference>
<dbReference type="InterPro" id="IPR001789">
    <property type="entry name" value="Sig_transdc_resp-reg_receiver"/>
</dbReference>
<dbReference type="PANTHER" id="PTHR48111">
    <property type="entry name" value="REGULATOR OF RPOS"/>
    <property type="match status" value="1"/>
</dbReference>
<dbReference type="EMBL" id="CP022684">
    <property type="protein sequence ID" value="AUM12682.1"/>
    <property type="molecule type" value="Genomic_DNA"/>
</dbReference>
<sequence length="307" mass="34266">MSVVAQRSDVVLVVDDSAETLGMLSQVLDEEGLTVLIALDGEQAINIACKMRPDIILLDALMPNIDGFETCRRMKQRADLKNIPIIFMTGLSDTEHIVMGLEAGGVDYIAKPINPQELVARMRVHLSNARMTQSARVALDTAGQNIFTTDHNGKMLWATPQVFALFELAMADSNWLEGFLAPVLRNWLVHMPEQGRKIQVDAPIKKLQCKYLGEINAHEHLFRLFEEDGSSDVEVLKKAYSLTEREAEVLLWIANGKTNREIAQILEMSPRTVNKHLEQVFKKMGVENRTSAASSSIRVLSENGRLG</sequence>
<dbReference type="PRINTS" id="PR00038">
    <property type="entry name" value="HTHLUXR"/>
</dbReference>
<dbReference type="PANTHER" id="PTHR48111:SF1">
    <property type="entry name" value="TWO-COMPONENT RESPONSE REGULATOR ORR33"/>
    <property type="match status" value="1"/>
</dbReference>
<evidence type="ECO:0000313" key="9">
    <source>
        <dbReference type="EMBL" id="AUM12682.1"/>
    </source>
</evidence>
<feature type="domain" description="Response regulatory" evidence="8">
    <location>
        <begin position="10"/>
        <end position="126"/>
    </location>
</feature>
<dbReference type="CDD" id="cd06170">
    <property type="entry name" value="LuxR_C_like"/>
    <property type="match status" value="1"/>
</dbReference>
<dbReference type="SUPFAM" id="SSF46894">
    <property type="entry name" value="C-terminal effector domain of the bipartite response regulators"/>
    <property type="match status" value="1"/>
</dbReference>
<evidence type="ECO:0000256" key="5">
    <source>
        <dbReference type="ARBA" id="ARBA00023163"/>
    </source>
</evidence>
<evidence type="ECO:0000256" key="4">
    <source>
        <dbReference type="ARBA" id="ARBA00023125"/>
    </source>
</evidence>
<evidence type="ECO:0000256" key="3">
    <source>
        <dbReference type="ARBA" id="ARBA00023015"/>
    </source>
</evidence>
<keyword evidence="2" id="KW-0902">Two-component regulatory system</keyword>
<dbReference type="GO" id="GO:0000156">
    <property type="term" value="F:phosphorelay response regulator activity"/>
    <property type="evidence" value="ECO:0007669"/>
    <property type="project" value="TreeGrafter"/>
</dbReference>
<evidence type="ECO:0000259" key="7">
    <source>
        <dbReference type="PROSITE" id="PS50043"/>
    </source>
</evidence>
<dbReference type="FunFam" id="1.10.10.10:FF:000153">
    <property type="entry name" value="LuxR family transcriptional regulator"/>
    <property type="match status" value="1"/>
</dbReference>
<evidence type="ECO:0000256" key="2">
    <source>
        <dbReference type="ARBA" id="ARBA00023012"/>
    </source>
</evidence>
<dbReference type="GO" id="GO:0000976">
    <property type="term" value="F:transcription cis-regulatory region binding"/>
    <property type="evidence" value="ECO:0007669"/>
    <property type="project" value="TreeGrafter"/>
</dbReference>
<dbReference type="Gene3D" id="3.40.50.2300">
    <property type="match status" value="1"/>
</dbReference>
<dbReference type="Pfam" id="PF00072">
    <property type="entry name" value="Response_reg"/>
    <property type="match status" value="1"/>
</dbReference>
<dbReference type="SMART" id="SM00448">
    <property type="entry name" value="REC"/>
    <property type="match status" value="1"/>
</dbReference>
<dbReference type="InterPro" id="IPR000792">
    <property type="entry name" value="Tscrpt_reg_LuxR_C"/>
</dbReference>
<dbReference type="InterPro" id="IPR011006">
    <property type="entry name" value="CheY-like_superfamily"/>
</dbReference>
<name>A0A2K9LK76_9GAMM</name>
<dbReference type="RefSeq" id="WP_101894067.1">
    <property type="nucleotide sequence ID" value="NZ_CP022684.1"/>
</dbReference>
<dbReference type="AlphaFoldDB" id="A0A2K9LK76"/>
<dbReference type="PROSITE" id="PS50110">
    <property type="entry name" value="RESPONSE_REGULATORY"/>
    <property type="match status" value="1"/>
</dbReference>
<organism evidence="9 10">
    <name type="scientific">Ketobacter alkanivorans</name>
    <dbReference type="NCBI Taxonomy" id="1917421"/>
    <lineage>
        <taxon>Bacteria</taxon>
        <taxon>Pseudomonadati</taxon>
        <taxon>Pseudomonadota</taxon>
        <taxon>Gammaproteobacteria</taxon>
        <taxon>Pseudomonadales</taxon>
        <taxon>Ketobacteraceae</taxon>
        <taxon>Ketobacter</taxon>
    </lineage>
</organism>
<dbReference type="InterPro" id="IPR039420">
    <property type="entry name" value="WalR-like"/>
</dbReference>
<dbReference type="Proteomes" id="UP000235116">
    <property type="component" value="Chromosome"/>
</dbReference>
<evidence type="ECO:0000259" key="8">
    <source>
        <dbReference type="PROSITE" id="PS50110"/>
    </source>
</evidence>
<dbReference type="PROSITE" id="PS50043">
    <property type="entry name" value="HTH_LUXR_2"/>
    <property type="match status" value="1"/>
</dbReference>
<gene>
    <name evidence="9" type="ORF">Kalk_09760</name>
</gene>
<keyword evidence="1 6" id="KW-0597">Phosphoprotein</keyword>
<dbReference type="Gene3D" id="1.10.10.10">
    <property type="entry name" value="Winged helix-like DNA-binding domain superfamily/Winged helix DNA-binding domain"/>
    <property type="match status" value="1"/>
</dbReference>
<evidence type="ECO:0000256" key="6">
    <source>
        <dbReference type="PROSITE-ProRule" id="PRU00169"/>
    </source>
</evidence>
<dbReference type="OrthoDB" id="8874570at2"/>
<keyword evidence="3" id="KW-0805">Transcription regulation</keyword>
<dbReference type="Pfam" id="PF00196">
    <property type="entry name" value="GerE"/>
    <property type="match status" value="1"/>
</dbReference>
<dbReference type="KEGG" id="kak:Kalk_09760"/>